<protein>
    <submittedName>
        <fullName evidence="6">Uncharacterized protein</fullName>
    </submittedName>
</protein>
<dbReference type="PANTHER" id="PTHR37739">
    <property type="entry name" value="KINESIN-LIKE PROTEIN KIN-12D"/>
    <property type="match status" value="1"/>
</dbReference>
<evidence type="ECO:0000256" key="1">
    <source>
        <dbReference type="ARBA" id="ARBA00022701"/>
    </source>
</evidence>
<accession>A0AAN9Q6T1</accession>
<dbReference type="InterPro" id="IPR036961">
    <property type="entry name" value="Kinesin_motor_dom_sf"/>
</dbReference>
<reference evidence="6 7" key="1">
    <citation type="submission" date="2024-01" db="EMBL/GenBank/DDBJ databases">
        <title>The genomes of 5 underutilized Papilionoideae crops provide insights into root nodulation and disease resistanc.</title>
        <authorList>
            <person name="Jiang F."/>
        </authorList>
    </citation>
    <scope>NUCLEOTIDE SEQUENCE [LARGE SCALE GENOMIC DNA]</scope>
    <source>
        <strain evidence="6">LVBAO_FW01</strain>
        <tissue evidence="6">Leaves</tissue>
    </source>
</reference>
<keyword evidence="2" id="KW-0547">Nucleotide-binding</keyword>
<name>A0AAN9Q6T1_CANGL</name>
<keyword evidence="3" id="KW-0067">ATP-binding</keyword>
<dbReference type="AlphaFoldDB" id="A0AAN9Q6T1"/>
<evidence type="ECO:0000313" key="6">
    <source>
        <dbReference type="EMBL" id="KAK7324242.1"/>
    </source>
</evidence>
<dbReference type="PANTHER" id="PTHR37739:SF14">
    <property type="entry name" value="KINESIN-LIKE PROTEIN KIN-12E"/>
    <property type="match status" value="1"/>
</dbReference>
<keyword evidence="7" id="KW-1185">Reference proteome</keyword>
<sequence>MHFYISVGCGIVSWFPLSFLDIWIVRFKPPSSSVTNQVPLLFMEDESACHEKLLTIVGLPMVKNCMGGYYSYMSIYDQTRNGKTCTLLGDIEEGNKKAETDEQRTRCTSWFWVTNSAFQYEVPIGPVQVDWH</sequence>
<evidence type="ECO:0000313" key="7">
    <source>
        <dbReference type="Proteomes" id="UP001367508"/>
    </source>
</evidence>
<dbReference type="EMBL" id="JAYMYQ010000006">
    <property type="protein sequence ID" value="KAK7324242.1"/>
    <property type="molecule type" value="Genomic_DNA"/>
</dbReference>
<comment type="caution">
    <text evidence="6">The sequence shown here is derived from an EMBL/GenBank/DDBJ whole genome shotgun (WGS) entry which is preliminary data.</text>
</comment>
<dbReference type="InterPro" id="IPR044986">
    <property type="entry name" value="KIF15/KIN-12"/>
</dbReference>
<dbReference type="GO" id="GO:0005874">
    <property type="term" value="C:microtubule"/>
    <property type="evidence" value="ECO:0007669"/>
    <property type="project" value="UniProtKB-KW"/>
</dbReference>
<evidence type="ECO:0000256" key="2">
    <source>
        <dbReference type="ARBA" id="ARBA00022741"/>
    </source>
</evidence>
<dbReference type="InterPro" id="IPR027417">
    <property type="entry name" value="P-loop_NTPase"/>
</dbReference>
<keyword evidence="5" id="KW-0505">Motor protein</keyword>
<keyword evidence="4" id="KW-0175">Coiled coil</keyword>
<dbReference type="Gene3D" id="3.40.850.10">
    <property type="entry name" value="Kinesin motor domain"/>
    <property type="match status" value="1"/>
</dbReference>
<evidence type="ECO:0000256" key="5">
    <source>
        <dbReference type="ARBA" id="ARBA00023175"/>
    </source>
</evidence>
<proteinExistence type="predicted"/>
<dbReference type="GO" id="GO:0005524">
    <property type="term" value="F:ATP binding"/>
    <property type="evidence" value="ECO:0007669"/>
    <property type="project" value="UniProtKB-KW"/>
</dbReference>
<dbReference type="SUPFAM" id="SSF52540">
    <property type="entry name" value="P-loop containing nucleoside triphosphate hydrolases"/>
    <property type="match status" value="1"/>
</dbReference>
<organism evidence="6 7">
    <name type="scientific">Canavalia gladiata</name>
    <name type="common">Sword bean</name>
    <name type="synonym">Dolichos gladiatus</name>
    <dbReference type="NCBI Taxonomy" id="3824"/>
    <lineage>
        <taxon>Eukaryota</taxon>
        <taxon>Viridiplantae</taxon>
        <taxon>Streptophyta</taxon>
        <taxon>Embryophyta</taxon>
        <taxon>Tracheophyta</taxon>
        <taxon>Spermatophyta</taxon>
        <taxon>Magnoliopsida</taxon>
        <taxon>eudicotyledons</taxon>
        <taxon>Gunneridae</taxon>
        <taxon>Pentapetalae</taxon>
        <taxon>rosids</taxon>
        <taxon>fabids</taxon>
        <taxon>Fabales</taxon>
        <taxon>Fabaceae</taxon>
        <taxon>Papilionoideae</taxon>
        <taxon>50 kb inversion clade</taxon>
        <taxon>NPAAA clade</taxon>
        <taxon>indigoferoid/millettioid clade</taxon>
        <taxon>Phaseoleae</taxon>
        <taxon>Canavalia</taxon>
    </lineage>
</organism>
<evidence type="ECO:0000256" key="4">
    <source>
        <dbReference type="ARBA" id="ARBA00023054"/>
    </source>
</evidence>
<dbReference type="Proteomes" id="UP001367508">
    <property type="component" value="Unassembled WGS sequence"/>
</dbReference>
<keyword evidence="1" id="KW-0493">Microtubule</keyword>
<gene>
    <name evidence="6" type="ORF">VNO77_27771</name>
</gene>
<evidence type="ECO:0000256" key="3">
    <source>
        <dbReference type="ARBA" id="ARBA00022840"/>
    </source>
</evidence>